<dbReference type="SMART" id="SM00876">
    <property type="entry name" value="BATS"/>
    <property type="match status" value="1"/>
</dbReference>
<dbReference type="InterPro" id="IPR034428">
    <property type="entry name" value="ThiH/NoCL/HydG-like"/>
</dbReference>
<evidence type="ECO:0000259" key="8">
    <source>
        <dbReference type="PROSITE" id="PS51918"/>
    </source>
</evidence>
<dbReference type="NCBIfam" id="TIGR03955">
    <property type="entry name" value="rSAM_HydG"/>
    <property type="match status" value="1"/>
</dbReference>
<dbReference type="PANTHER" id="PTHR43583:SF2">
    <property type="entry name" value="THIAZOLE BIOSYNTHESIS PROTEIN"/>
    <property type="match status" value="1"/>
</dbReference>
<dbReference type="GO" id="GO:0042364">
    <property type="term" value="P:water-soluble vitamin biosynthetic process"/>
    <property type="evidence" value="ECO:0007669"/>
    <property type="project" value="UniProtKB-ARBA"/>
</dbReference>
<dbReference type="InterPro" id="IPR024007">
    <property type="entry name" value="FeFe-hyd_mat_HydG"/>
</dbReference>
<evidence type="ECO:0000256" key="5">
    <source>
        <dbReference type="ARBA" id="ARBA00023004"/>
    </source>
</evidence>
<dbReference type="PROSITE" id="PS51918">
    <property type="entry name" value="RADICAL_SAM"/>
    <property type="match status" value="1"/>
</dbReference>
<dbReference type="Proteomes" id="UP000808761">
    <property type="component" value="Unassembled WGS sequence"/>
</dbReference>
<keyword evidence="6" id="KW-0411">Iron-sulfur</keyword>
<dbReference type="GO" id="GO:0044272">
    <property type="term" value="P:sulfur compound biosynthetic process"/>
    <property type="evidence" value="ECO:0007669"/>
    <property type="project" value="UniProtKB-ARBA"/>
</dbReference>
<comment type="caution">
    <text evidence="9">The sequence shown here is derived from an EMBL/GenBank/DDBJ whole genome shotgun (WGS) entry which is preliminary data.</text>
</comment>
<evidence type="ECO:0000256" key="1">
    <source>
        <dbReference type="ARBA" id="ARBA00001966"/>
    </source>
</evidence>
<dbReference type="SFLD" id="SFLDG01060">
    <property type="entry name" value="BATS_domain_containing"/>
    <property type="match status" value="1"/>
</dbReference>
<gene>
    <name evidence="9" type="primary">hydG</name>
    <name evidence="9" type="ORF">HZB08_00185</name>
</gene>
<comment type="cofactor">
    <cofactor evidence="1">
        <name>[4Fe-4S] cluster</name>
        <dbReference type="ChEBI" id="CHEBI:49883"/>
    </cofactor>
</comment>
<accession>A0A9D6ULN4</accession>
<reference evidence="9" key="1">
    <citation type="submission" date="2020-07" db="EMBL/GenBank/DDBJ databases">
        <title>Huge and variable diversity of episymbiotic CPR bacteria and DPANN archaea in groundwater ecosystems.</title>
        <authorList>
            <person name="He C.Y."/>
            <person name="Keren R."/>
            <person name="Whittaker M."/>
            <person name="Farag I.F."/>
            <person name="Doudna J."/>
            <person name="Cate J.H.D."/>
            <person name="Banfield J.F."/>
        </authorList>
    </citation>
    <scope>NUCLEOTIDE SEQUENCE</scope>
    <source>
        <strain evidence="9">NC_groundwater_1860_Pr3_B-0.1um_51_7</strain>
    </source>
</reference>
<keyword evidence="2" id="KW-0004">4Fe-4S</keyword>
<dbReference type="CDD" id="cd01335">
    <property type="entry name" value="Radical_SAM"/>
    <property type="match status" value="1"/>
</dbReference>
<comment type="cofactor">
    <cofactor evidence="7">
        <name>[2Fe-2S] cluster</name>
        <dbReference type="ChEBI" id="CHEBI:190135"/>
    </cofactor>
</comment>
<organism evidence="9 10">
    <name type="scientific">Candidatus Saganbacteria bacterium</name>
    <dbReference type="NCBI Taxonomy" id="2575572"/>
    <lineage>
        <taxon>Bacteria</taxon>
        <taxon>Bacillati</taxon>
        <taxon>Saganbacteria</taxon>
    </lineage>
</organism>
<dbReference type="PANTHER" id="PTHR43583">
    <property type="entry name" value="2-IMINOACETATE SYNTHASE"/>
    <property type="match status" value="1"/>
</dbReference>
<dbReference type="InterPro" id="IPR006638">
    <property type="entry name" value="Elp3/MiaA/NifB-like_rSAM"/>
</dbReference>
<dbReference type="SFLD" id="SFLDG01081">
    <property type="entry name" value="cleavage_of_the_Ca-Cb_bond_in"/>
    <property type="match status" value="1"/>
</dbReference>
<dbReference type="Pfam" id="PF04055">
    <property type="entry name" value="Radical_SAM"/>
    <property type="match status" value="1"/>
</dbReference>
<name>A0A9D6ULN4_UNCSA</name>
<feature type="domain" description="Radical SAM core" evidence="8">
    <location>
        <begin position="64"/>
        <end position="297"/>
    </location>
</feature>
<evidence type="ECO:0000313" key="10">
    <source>
        <dbReference type="Proteomes" id="UP000808761"/>
    </source>
</evidence>
<proteinExistence type="predicted"/>
<evidence type="ECO:0000256" key="6">
    <source>
        <dbReference type="ARBA" id="ARBA00023014"/>
    </source>
</evidence>
<dbReference type="EMBL" id="JACRKR010000010">
    <property type="protein sequence ID" value="MBI5078427.1"/>
    <property type="molecule type" value="Genomic_DNA"/>
</dbReference>
<dbReference type="GO" id="GO:0003824">
    <property type="term" value="F:catalytic activity"/>
    <property type="evidence" value="ECO:0007669"/>
    <property type="project" value="InterPro"/>
</dbReference>
<keyword evidence="3" id="KW-0949">S-adenosyl-L-methionine</keyword>
<sequence length="454" mass="51131">MLNEKEIQRCLKNPAREPVEEIVDRALGLKGLSLPETAKLLLTDNEKEIKKISRAASTVKERIYGKRLVLFAPLYTTNECSNNCLYCGFRRGNKELKRKTLSLDEIRGEVKILEAQGHKRILLVAGEEPKQAGIARLEEIIKVIYATKTGRGEIRRVNVNVAPMSMEHFRRLKKTGIGTYQLFQETYHRETYARCHPSGPKSDYEYRLTAMDRAIQAGIDDVGIGVLFGLYDYKFEALALLSHARRLEAAYNAGPHTISVPRLEPALGAPLANKPPAPVSDRDFKKLVAVLRLAVPYTGIILSTRETAEMRNELFRLGVSQISAGSRTDPGGYAREKPKASQFELYDNRSTAQVIENILRLGYIPSFCTACYRRGRTGENFMGLAKPGEIHNFCLPNALLTFKEYLQDYGDEKLLRSGEEVIRKQLNEIADQPVRAAVLEKLLEIEAGKRDLSF</sequence>
<evidence type="ECO:0000256" key="3">
    <source>
        <dbReference type="ARBA" id="ARBA00022691"/>
    </source>
</evidence>
<dbReference type="Gene3D" id="3.20.20.70">
    <property type="entry name" value="Aldolase class I"/>
    <property type="match status" value="1"/>
</dbReference>
<dbReference type="InterPro" id="IPR013785">
    <property type="entry name" value="Aldolase_TIM"/>
</dbReference>
<evidence type="ECO:0000256" key="2">
    <source>
        <dbReference type="ARBA" id="ARBA00022485"/>
    </source>
</evidence>
<protein>
    <submittedName>
        <fullName evidence="9">[FeFe] hydrogenase H-cluster radical SAM maturase HydG</fullName>
    </submittedName>
</protein>
<evidence type="ECO:0000256" key="4">
    <source>
        <dbReference type="ARBA" id="ARBA00022723"/>
    </source>
</evidence>
<dbReference type="SUPFAM" id="SSF102114">
    <property type="entry name" value="Radical SAM enzymes"/>
    <property type="match status" value="1"/>
</dbReference>
<keyword evidence="5" id="KW-0408">Iron</keyword>
<dbReference type="InterPro" id="IPR010722">
    <property type="entry name" value="BATS_dom"/>
</dbReference>
<dbReference type="SFLD" id="SFLDF00319">
    <property type="entry name" value="Fe_hydrogenase_maturase_(HydG"/>
    <property type="match status" value="1"/>
</dbReference>
<dbReference type="InterPro" id="IPR058240">
    <property type="entry name" value="rSAM_sf"/>
</dbReference>
<dbReference type="AlphaFoldDB" id="A0A9D6ULN4"/>
<keyword evidence="4" id="KW-0479">Metal-binding</keyword>
<evidence type="ECO:0000313" key="9">
    <source>
        <dbReference type="EMBL" id="MBI5078427.1"/>
    </source>
</evidence>
<evidence type="ECO:0000256" key="7">
    <source>
        <dbReference type="ARBA" id="ARBA00034078"/>
    </source>
</evidence>
<dbReference type="GO" id="GO:0051539">
    <property type="term" value="F:4 iron, 4 sulfur cluster binding"/>
    <property type="evidence" value="ECO:0007669"/>
    <property type="project" value="UniProtKB-KW"/>
</dbReference>
<dbReference type="GO" id="GO:0046872">
    <property type="term" value="F:metal ion binding"/>
    <property type="evidence" value="ECO:0007669"/>
    <property type="project" value="UniProtKB-KW"/>
</dbReference>
<dbReference type="SFLD" id="SFLDS00029">
    <property type="entry name" value="Radical_SAM"/>
    <property type="match status" value="1"/>
</dbReference>
<dbReference type="SMART" id="SM00729">
    <property type="entry name" value="Elp3"/>
    <property type="match status" value="1"/>
</dbReference>
<dbReference type="InterPro" id="IPR007197">
    <property type="entry name" value="rSAM"/>
</dbReference>
<dbReference type="Pfam" id="PF06968">
    <property type="entry name" value="BATS"/>
    <property type="match status" value="1"/>
</dbReference>